<dbReference type="InParanoid" id="A0A067N5R3"/>
<feature type="compositionally biased region" description="Polar residues" evidence="1">
    <location>
        <begin position="281"/>
        <end position="297"/>
    </location>
</feature>
<dbReference type="Proteomes" id="UP000027195">
    <property type="component" value="Unassembled WGS sequence"/>
</dbReference>
<evidence type="ECO:0008006" key="4">
    <source>
        <dbReference type="Google" id="ProtNLM"/>
    </source>
</evidence>
<sequence length="308" mass="34271">MHLFPGPLPRLRHLSLSSFYVPLGRHMFTNLTAFDLSNLYLPASMNVNDMLSLLSTSPYLEELRFDRVKSTRFQESVGQVGHPISLPCLRLLQLKQRAPLDSTIHAILASIAAPPSLMLDIAAQVKESLAEILPRPPGLLTNLPNLTGIQHLESRLSSNGSLLQLNGYDSPEPSGKKRFSFALDMRDPLPAILPTIHEHIPLLHLEKFSLSLGGTVASYMRKNDYSHYGVLKDFLAGQPGLVEISFEGCPNFITRILVVKKGVRHVCPALKKLSHPSAKNWTTGPWTQSRTPESYSWPSVPDSKPRFK</sequence>
<gene>
    <name evidence="2" type="ORF">BOTBODRAFT_62838</name>
</gene>
<evidence type="ECO:0000313" key="2">
    <source>
        <dbReference type="EMBL" id="KDQ19467.1"/>
    </source>
</evidence>
<dbReference type="HOGENOM" id="CLU_903122_0_0_1"/>
<proteinExistence type="predicted"/>
<keyword evidence="3" id="KW-1185">Reference proteome</keyword>
<name>A0A067N5R3_BOTB1</name>
<reference evidence="3" key="1">
    <citation type="journal article" date="2014" name="Proc. Natl. Acad. Sci. U.S.A.">
        <title>Extensive sampling of basidiomycete genomes demonstrates inadequacy of the white-rot/brown-rot paradigm for wood decay fungi.</title>
        <authorList>
            <person name="Riley R."/>
            <person name="Salamov A.A."/>
            <person name="Brown D.W."/>
            <person name="Nagy L.G."/>
            <person name="Floudas D."/>
            <person name="Held B.W."/>
            <person name="Levasseur A."/>
            <person name="Lombard V."/>
            <person name="Morin E."/>
            <person name="Otillar R."/>
            <person name="Lindquist E.A."/>
            <person name="Sun H."/>
            <person name="LaButti K.M."/>
            <person name="Schmutz J."/>
            <person name="Jabbour D."/>
            <person name="Luo H."/>
            <person name="Baker S.E."/>
            <person name="Pisabarro A.G."/>
            <person name="Walton J.D."/>
            <person name="Blanchette R.A."/>
            <person name="Henrissat B."/>
            <person name="Martin F."/>
            <person name="Cullen D."/>
            <person name="Hibbett D.S."/>
            <person name="Grigoriev I.V."/>
        </authorList>
    </citation>
    <scope>NUCLEOTIDE SEQUENCE [LARGE SCALE GENOMIC DNA]</scope>
    <source>
        <strain evidence="3">FD-172 SS1</strain>
    </source>
</reference>
<evidence type="ECO:0000256" key="1">
    <source>
        <dbReference type="SAM" id="MobiDB-lite"/>
    </source>
</evidence>
<evidence type="ECO:0000313" key="3">
    <source>
        <dbReference type="Proteomes" id="UP000027195"/>
    </source>
</evidence>
<dbReference type="AlphaFoldDB" id="A0A067N5R3"/>
<feature type="region of interest" description="Disordered" evidence="1">
    <location>
        <begin position="281"/>
        <end position="308"/>
    </location>
</feature>
<dbReference type="EMBL" id="KL198019">
    <property type="protein sequence ID" value="KDQ19467.1"/>
    <property type="molecule type" value="Genomic_DNA"/>
</dbReference>
<organism evidence="2 3">
    <name type="scientific">Botryobasidium botryosum (strain FD-172 SS1)</name>
    <dbReference type="NCBI Taxonomy" id="930990"/>
    <lineage>
        <taxon>Eukaryota</taxon>
        <taxon>Fungi</taxon>
        <taxon>Dikarya</taxon>
        <taxon>Basidiomycota</taxon>
        <taxon>Agaricomycotina</taxon>
        <taxon>Agaricomycetes</taxon>
        <taxon>Cantharellales</taxon>
        <taxon>Botryobasidiaceae</taxon>
        <taxon>Botryobasidium</taxon>
    </lineage>
</organism>
<accession>A0A067N5R3</accession>
<protein>
    <recommendedName>
        <fullName evidence="4">F-box domain-containing protein</fullName>
    </recommendedName>
</protein>